<protein>
    <submittedName>
        <fullName evidence="1">Uncharacterized protein</fullName>
    </submittedName>
</protein>
<dbReference type="GeneID" id="72713712"/>
<keyword evidence="2" id="KW-1185">Reference proteome</keyword>
<proteinExistence type="predicted"/>
<accession>M0FAJ6</accession>
<dbReference type="EMBL" id="AOJO01000041">
    <property type="protein sequence ID" value="ELZ55619.1"/>
    <property type="molecule type" value="Genomic_DNA"/>
</dbReference>
<evidence type="ECO:0000313" key="1">
    <source>
        <dbReference type="EMBL" id="ELZ55619.1"/>
    </source>
</evidence>
<dbReference type="AlphaFoldDB" id="M0FAJ6"/>
<name>M0FAJ6_9EURY</name>
<dbReference type="PATRIC" id="fig|1227481.4.peg.1812"/>
<gene>
    <name evidence="1" type="ORF">C467_09229</name>
</gene>
<reference evidence="1 2" key="1">
    <citation type="journal article" date="2014" name="PLoS Genet.">
        <title>Phylogenetically driven sequencing of extremely halophilic archaea reveals strategies for static and dynamic osmo-response.</title>
        <authorList>
            <person name="Becker E.A."/>
            <person name="Seitzer P.M."/>
            <person name="Tritt A."/>
            <person name="Larsen D."/>
            <person name="Krusor M."/>
            <person name="Yao A.I."/>
            <person name="Wu D."/>
            <person name="Madern D."/>
            <person name="Eisen J.A."/>
            <person name="Darling A.E."/>
            <person name="Facciotti M.T."/>
        </authorList>
    </citation>
    <scope>NUCLEOTIDE SEQUENCE [LARGE SCALE GENOMIC DNA]</scope>
    <source>
        <strain evidence="1 2">ATCC 700873</strain>
    </source>
</reference>
<comment type="caution">
    <text evidence="1">The sequence shown here is derived from an EMBL/GenBank/DDBJ whole genome shotgun (WGS) entry which is preliminary data.</text>
</comment>
<dbReference type="RefSeq" id="WP_008584363.1">
    <property type="nucleotide sequence ID" value="NZ_AOJO01000041.1"/>
</dbReference>
<sequence length="120" mass="13051">MEHDSWTADADLTDRDITTATTPSTADVTRLVDEAYRLGVDDARVTDATTGVVPPRPIHHHLLCNANPSEPWTDSEGHVRFTVCETVETPYRDGDAVAFVTVVGKPSGEIVEVTVGVNYE</sequence>
<organism evidence="1 2">
    <name type="scientific">Halorubrum hochstenium ATCC 700873</name>
    <dbReference type="NCBI Taxonomy" id="1227481"/>
    <lineage>
        <taxon>Archaea</taxon>
        <taxon>Methanobacteriati</taxon>
        <taxon>Methanobacteriota</taxon>
        <taxon>Stenosarchaea group</taxon>
        <taxon>Halobacteria</taxon>
        <taxon>Halobacteriales</taxon>
        <taxon>Haloferacaceae</taxon>
        <taxon>Halorubrum</taxon>
    </lineage>
</organism>
<evidence type="ECO:0000313" key="2">
    <source>
        <dbReference type="Proteomes" id="UP000011689"/>
    </source>
</evidence>
<dbReference type="Proteomes" id="UP000011689">
    <property type="component" value="Unassembled WGS sequence"/>
</dbReference>